<keyword evidence="1" id="KW-0732">Signal</keyword>
<dbReference type="RefSeq" id="WP_345256354.1">
    <property type="nucleotide sequence ID" value="NZ_BAABGY010000008.1"/>
</dbReference>
<keyword evidence="3" id="KW-0378">Hydrolase</keyword>
<feature type="domain" description="Serine aminopeptidase S33" evidence="2">
    <location>
        <begin position="80"/>
        <end position="160"/>
    </location>
</feature>
<keyword evidence="4" id="KW-1185">Reference proteome</keyword>
<dbReference type="InterPro" id="IPR022742">
    <property type="entry name" value="Hydrolase_4"/>
</dbReference>
<reference evidence="4" key="1">
    <citation type="journal article" date="2019" name="Int. J. Syst. Evol. Microbiol.">
        <title>The Global Catalogue of Microorganisms (GCM) 10K type strain sequencing project: providing services to taxonomists for standard genome sequencing and annotation.</title>
        <authorList>
            <consortium name="The Broad Institute Genomics Platform"/>
            <consortium name="The Broad Institute Genome Sequencing Center for Infectious Disease"/>
            <person name="Wu L."/>
            <person name="Ma J."/>
        </authorList>
    </citation>
    <scope>NUCLEOTIDE SEQUENCE [LARGE SCALE GENOMIC DNA]</scope>
    <source>
        <strain evidence="4">JCM 17919</strain>
    </source>
</reference>
<evidence type="ECO:0000313" key="3">
    <source>
        <dbReference type="EMBL" id="GAA4333996.1"/>
    </source>
</evidence>
<dbReference type="InterPro" id="IPR053145">
    <property type="entry name" value="AB_hydrolase_Est10"/>
</dbReference>
<evidence type="ECO:0000259" key="2">
    <source>
        <dbReference type="Pfam" id="PF12146"/>
    </source>
</evidence>
<comment type="caution">
    <text evidence="3">The sequence shown here is derived from an EMBL/GenBank/DDBJ whole genome shotgun (WGS) entry which is preliminary data.</text>
</comment>
<dbReference type="SUPFAM" id="SSF53474">
    <property type="entry name" value="alpha/beta-Hydrolases"/>
    <property type="match status" value="1"/>
</dbReference>
<dbReference type="Gene3D" id="3.40.50.1820">
    <property type="entry name" value="alpha/beta hydrolase"/>
    <property type="match status" value="1"/>
</dbReference>
<sequence>MKRILFALMALVVCIAAQAADSTGTAITLTTATGTLHGSLLLPEGAKGPVPVALIIAGSGPTDRDGNTPMVAGKNNSLLYLAQGLAANGIASLRFDKRGIAASKDAMKTESELRFETYIADARGWMTLLQTDPRFSGVYVIGHSEGALIGLNIAPAAKGYVSLAGAGLPADLIIRKQLENQPPVVQDLVFPVLDSLKAGKEVPDVHPQLASLFRPSVQPYMISWFRHDPRTLIAALSVPVLIIQGGNDLQVDEENGTALKAAQPKARLELIPQMNHVLKLVASDDPQENVKAYSNPKLPVAPKVIETIVGFIKEK</sequence>
<dbReference type="InterPro" id="IPR029058">
    <property type="entry name" value="AB_hydrolase_fold"/>
</dbReference>
<dbReference type="EMBL" id="BAABGY010000008">
    <property type="protein sequence ID" value="GAA4333996.1"/>
    <property type="molecule type" value="Genomic_DNA"/>
</dbReference>
<dbReference type="PANTHER" id="PTHR43265">
    <property type="entry name" value="ESTERASE ESTD"/>
    <property type="match status" value="1"/>
</dbReference>
<name>A0ABP8H3T1_9BACT</name>
<evidence type="ECO:0000256" key="1">
    <source>
        <dbReference type="SAM" id="SignalP"/>
    </source>
</evidence>
<dbReference type="Pfam" id="PF12146">
    <property type="entry name" value="Hydrolase_4"/>
    <property type="match status" value="1"/>
</dbReference>
<gene>
    <name evidence="3" type="ORF">GCM10023184_27690</name>
</gene>
<dbReference type="GO" id="GO:0016787">
    <property type="term" value="F:hydrolase activity"/>
    <property type="evidence" value="ECO:0007669"/>
    <property type="project" value="UniProtKB-KW"/>
</dbReference>
<accession>A0ABP8H3T1</accession>
<evidence type="ECO:0000313" key="4">
    <source>
        <dbReference type="Proteomes" id="UP001501725"/>
    </source>
</evidence>
<feature type="signal peptide" evidence="1">
    <location>
        <begin position="1"/>
        <end position="19"/>
    </location>
</feature>
<feature type="chain" id="PRO_5045828177" evidence="1">
    <location>
        <begin position="20"/>
        <end position="315"/>
    </location>
</feature>
<proteinExistence type="predicted"/>
<dbReference type="PANTHER" id="PTHR43265:SF1">
    <property type="entry name" value="ESTERASE ESTD"/>
    <property type="match status" value="1"/>
</dbReference>
<protein>
    <submittedName>
        <fullName evidence="3">Alpha/beta hydrolase</fullName>
    </submittedName>
</protein>
<organism evidence="3 4">
    <name type="scientific">Flaviaesturariibacter amylovorans</name>
    <dbReference type="NCBI Taxonomy" id="1084520"/>
    <lineage>
        <taxon>Bacteria</taxon>
        <taxon>Pseudomonadati</taxon>
        <taxon>Bacteroidota</taxon>
        <taxon>Chitinophagia</taxon>
        <taxon>Chitinophagales</taxon>
        <taxon>Chitinophagaceae</taxon>
        <taxon>Flaviaestuariibacter</taxon>
    </lineage>
</organism>
<dbReference type="Proteomes" id="UP001501725">
    <property type="component" value="Unassembled WGS sequence"/>
</dbReference>